<feature type="region of interest" description="Disordered" evidence="2">
    <location>
        <begin position="359"/>
        <end position="392"/>
    </location>
</feature>
<dbReference type="InterPro" id="IPR050922">
    <property type="entry name" value="LytR/CpsA/Psr_CW_biosynth"/>
</dbReference>
<accession>A0A840NDI3</accession>
<reference evidence="5 6" key="1">
    <citation type="submission" date="2020-08" db="EMBL/GenBank/DDBJ databases">
        <title>Sequencing the genomes of 1000 actinobacteria strains.</title>
        <authorList>
            <person name="Klenk H.-P."/>
        </authorList>
    </citation>
    <scope>NUCLEOTIDE SEQUENCE [LARGE SCALE GENOMIC DNA]</scope>
    <source>
        <strain evidence="5 6">DSM 45582</strain>
    </source>
</reference>
<feature type="domain" description="LytR/CpsA/Psr regulator C-terminal" evidence="4">
    <location>
        <begin position="389"/>
        <end position="472"/>
    </location>
</feature>
<evidence type="ECO:0000256" key="2">
    <source>
        <dbReference type="SAM" id="MobiDB-lite"/>
    </source>
</evidence>
<dbReference type="EMBL" id="JACHIV010000001">
    <property type="protein sequence ID" value="MBB5067282.1"/>
    <property type="molecule type" value="Genomic_DNA"/>
</dbReference>
<comment type="similarity">
    <text evidence="1">Belongs to the LytR/CpsA/Psr (LCP) family.</text>
</comment>
<proteinExistence type="inferred from homology"/>
<evidence type="ECO:0000313" key="5">
    <source>
        <dbReference type="EMBL" id="MBB5067282.1"/>
    </source>
</evidence>
<dbReference type="PANTHER" id="PTHR33392:SF6">
    <property type="entry name" value="POLYISOPRENYL-TEICHOIC ACID--PEPTIDOGLYCAN TEICHOIC ACID TRANSFERASE TAGU"/>
    <property type="match status" value="1"/>
</dbReference>
<sequence>MDERDHRRPKPKRRAGRVFGRVLIALLSVAVLSTSAYAWGTLKGWTGGITGSDVIGGGVSAPDGAVDILLVGNDSRTDAEGNPLPEDVLRELRTTDDEGGDLTDTMILMRIPNGGQRASAVSFPRDTLVGLGNGHGEHKLTEAFNTERMAALQELEDDGVTDPKEQERQARTAGQKFLIETIEDLSGVTIDHYAEVNLLGFYEITKAVGGVDVCLVDDVDDSRFSGAVFNAGPQTVAGADALAFVRQRHGLPRNDLDRVVRQQVFMSGLASKILSAGTLSNPVRLGELMAALRKSVVLDSGWDVVDFAQNMQGIAGGDIDFQTIPVELVGESGKEDVTVDEAEVRRFVANLLLSPQERAVRQQAERAPQEQTSQAETSSEETSRSPSKTTVSVYNASSVTGLAASVLERLTGEGFRSGATGNAEAMSSSSVRVAAGEEAAGEQVAEALGGLPVRTSGAVESGSVEVYLGADYAGPGAQNFAGARPLRLDGLQRAQVPDQPITAAGVPCVN</sequence>
<dbReference type="PANTHER" id="PTHR33392">
    <property type="entry name" value="POLYISOPRENYL-TEICHOIC ACID--PEPTIDOGLYCAN TEICHOIC ACID TRANSFERASE TAGU"/>
    <property type="match status" value="1"/>
</dbReference>
<evidence type="ECO:0000259" key="4">
    <source>
        <dbReference type="Pfam" id="PF13399"/>
    </source>
</evidence>
<comment type="caution">
    <text evidence="5">The sequence shown here is derived from an EMBL/GenBank/DDBJ whole genome shotgun (WGS) entry which is preliminary data.</text>
</comment>
<feature type="domain" description="Cell envelope-related transcriptional attenuator" evidence="3">
    <location>
        <begin position="103"/>
        <end position="274"/>
    </location>
</feature>
<dbReference type="Pfam" id="PF13399">
    <property type="entry name" value="LytR_C"/>
    <property type="match status" value="1"/>
</dbReference>
<dbReference type="Pfam" id="PF03816">
    <property type="entry name" value="LytR_cpsA_psr"/>
    <property type="match status" value="1"/>
</dbReference>
<evidence type="ECO:0000256" key="1">
    <source>
        <dbReference type="ARBA" id="ARBA00006068"/>
    </source>
</evidence>
<dbReference type="NCBIfam" id="TIGR00350">
    <property type="entry name" value="lytR_cpsA_psr"/>
    <property type="match status" value="1"/>
</dbReference>
<feature type="compositionally biased region" description="Basic and acidic residues" evidence="2">
    <location>
        <begin position="359"/>
        <end position="368"/>
    </location>
</feature>
<dbReference type="InterPro" id="IPR027381">
    <property type="entry name" value="LytR/CpsA/Psr_C"/>
</dbReference>
<dbReference type="Gene3D" id="3.40.630.190">
    <property type="entry name" value="LCP protein"/>
    <property type="match status" value="1"/>
</dbReference>
<gene>
    <name evidence="5" type="ORF">BJ969_000370</name>
</gene>
<dbReference type="Gene3D" id="3.30.70.2390">
    <property type="match status" value="1"/>
</dbReference>
<dbReference type="InterPro" id="IPR004474">
    <property type="entry name" value="LytR_CpsA_psr"/>
</dbReference>
<evidence type="ECO:0000259" key="3">
    <source>
        <dbReference type="Pfam" id="PF03816"/>
    </source>
</evidence>
<protein>
    <submittedName>
        <fullName evidence="5">LCP family protein required for cell wall assembly</fullName>
    </submittedName>
</protein>
<keyword evidence="6" id="KW-1185">Reference proteome</keyword>
<evidence type="ECO:0000313" key="6">
    <source>
        <dbReference type="Proteomes" id="UP000580474"/>
    </source>
</evidence>
<dbReference type="RefSeq" id="WP_343071174.1">
    <property type="nucleotide sequence ID" value="NZ_JACHIV010000001.1"/>
</dbReference>
<dbReference type="Proteomes" id="UP000580474">
    <property type="component" value="Unassembled WGS sequence"/>
</dbReference>
<name>A0A840NDI3_9PSEU</name>
<dbReference type="AlphaFoldDB" id="A0A840NDI3"/>
<organism evidence="5 6">
    <name type="scientific">Saccharopolyspora gloriosae</name>
    <dbReference type="NCBI Taxonomy" id="455344"/>
    <lineage>
        <taxon>Bacteria</taxon>
        <taxon>Bacillati</taxon>
        <taxon>Actinomycetota</taxon>
        <taxon>Actinomycetes</taxon>
        <taxon>Pseudonocardiales</taxon>
        <taxon>Pseudonocardiaceae</taxon>
        <taxon>Saccharopolyspora</taxon>
    </lineage>
</organism>